<evidence type="ECO:0000313" key="1">
    <source>
        <dbReference type="EMBL" id="SHG59963.1"/>
    </source>
</evidence>
<dbReference type="Proteomes" id="UP000189796">
    <property type="component" value="Chromosome I"/>
</dbReference>
<name>A0A1M5L6A7_9BRAD</name>
<reference evidence="1 2" key="1">
    <citation type="submission" date="2016-11" db="EMBL/GenBank/DDBJ databases">
        <authorList>
            <person name="Jaros S."/>
            <person name="Januszkiewicz K."/>
            <person name="Wedrychowicz H."/>
        </authorList>
    </citation>
    <scope>NUCLEOTIDE SEQUENCE [LARGE SCALE GENOMIC DNA]</scope>
    <source>
        <strain evidence="1 2">GAS138</strain>
    </source>
</reference>
<accession>A0A1M5L6A7</accession>
<gene>
    <name evidence="1" type="ORF">SAMN05443248_2097</name>
</gene>
<dbReference type="GO" id="GO:0016757">
    <property type="term" value="F:glycosyltransferase activity"/>
    <property type="evidence" value="ECO:0007669"/>
    <property type="project" value="TreeGrafter"/>
</dbReference>
<dbReference type="SUPFAM" id="SSF53756">
    <property type="entry name" value="UDP-Glycosyltransferase/glycogen phosphorylase"/>
    <property type="match status" value="1"/>
</dbReference>
<dbReference type="Gene3D" id="3.40.50.2000">
    <property type="entry name" value="Glycogen Phosphorylase B"/>
    <property type="match status" value="2"/>
</dbReference>
<dbReference type="CDD" id="cd03801">
    <property type="entry name" value="GT4_PimA-like"/>
    <property type="match status" value="1"/>
</dbReference>
<organism evidence="1 2">
    <name type="scientific">Bradyrhizobium erythrophlei</name>
    <dbReference type="NCBI Taxonomy" id="1437360"/>
    <lineage>
        <taxon>Bacteria</taxon>
        <taxon>Pseudomonadati</taxon>
        <taxon>Pseudomonadota</taxon>
        <taxon>Alphaproteobacteria</taxon>
        <taxon>Hyphomicrobiales</taxon>
        <taxon>Nitrobacteraceae</taxon>
        <taxon>Bradyrhizobium</taxon>
    </lineage>
</organism>
<dbReference type="PANTHER" id="PTHR12526">
    <property type="entry name" value="GLYCOSYLTRANSFERASE"/>
    <property type="match status" value="1"/>
</dbReference>
<proteinExistence type="predicted"/>
<dbReference type="AlphaFoldDB" id="A0A1M5L6A7"/>
<dbReference type="Pfam" id="PF13692">
    <property type="entry name" value="Glyco_trans_1_4"/>
    <property type="match status" value="1"/>
</dbReference>
<protein>
    <submittedName>
        <fullName evidence="1">Glycosyl transferases group 1</fullName>
    </submittedName>
</protein>
<dbReference type="EMBL" id="LT670817">
    <property type="protein sequence ID" value="SHG59963.1"/>
    <property type="molecule type" value="Genomic_DNA"/>
</dbReference>
<dbReference type="PANTHER" id="PTHR12526:SF600">
    <property type="entry name" value="GLYCOSYL TRANSFERASE GROUP 1"/>
    <property type="match status" value="1"/>
</dbReference>
<sequence>MRIARPRVLFIAPTLPALTGNGLAMRMGVFAEALTRWADVDLAVVPVAGGGVENTPFLQCLDLRLSRVPWDRRPDTHYTLLSRVADPAARLQTFRAYGKPSIASALTVRVAENIRDLAGERRYDLVHIGRSYMIPLARFLPETTPMTLDLDEDDRASFASRAAVARRSGDCFLADWLDQEGHACDGLIAAMAGRLQRAFAASVRECENLARRHPEVRFETVPNAVKIPRHAPRIEDGRSILFVGSLGYEPNADSIQWFARTIMPRLRARFGRCRLTIAGANPPSAVRALARHPDIRVLGFVDDLTEVYRRASLLIAPMQAGGGTRIKVLEAAAFGVPTVASPQAAAGLFTPRRPWGWICRRPSDFVTACADALSNPRERDRRGKLGYRSVTRQYSREVVVPRLAALLHECCG</sequence>
<keyword evidence="1" id="KW-0808">Transferase</keyword>
<evidence type="ECO:0000313" key="2">
    <source>
        <dbReference type="Proteomes" id="UP000189796"/>
    </source>
</evidence>